<keyword evidence="5" id="KW-0539">Nucleus</keyword>
<dbReference type="PROSITE" id="PS00130">
    <property type="entry name" value="U_DNA_GLYCOSYLASE"/>
    <property type="match status" value="1"/>
</dbReference>
<dbReference type="CDD" id="cd10027">
    <property type="entry name" value="UDG-F1-like"/>
    <property type="match status" value="1"/>
</dbReference>
<gene>
    <name evidence="9" type="primary">ung</name>
    <name evidence="5" type="synonym">UNG1</name>
    <name evidence="9" type="ORF">TCON_0428</name>
</gene>
<comment type="subcellular location">
    <subcellularLocation>
        <location evidence="5">Mitochondrion</location>
    </subcellularLocation>
    <subcellularLocation>
        <location evidence="5">Nucleus</location>
    </subcellularLocation>
</comment>
<evidence type="ECO:0000256" key="2">
    <source>
        <dbReference type="ARBA" id="ARBA00022763"/>
    </source>
</evidence>
<dbReference type="NCBIfam" id="NF003588">
    <property type="entry name" value="PRK05254.1-1"/>
    <property type="match status" value="1"/>
</dbReference>
<dbReference type="NCBIfam" id="TIGR00628">
    <property type="entry name" value="ung"/>
    <property type="match status" value="1"/>
</dbReference>
<evidence type="ECO:0000313" key="10">
    <source>
        <dbReference type="Proteomes" id="UP001516464"/>
    </source>
</evidence>
<proteinExistence type="inferred from homology"/>
<evidence type="ECO:0000259" key="8">
    <source>
        <dbReference type="SMART" id="SM00986"/>
    </source>
</evidence>
<evidence type="ECO:0000256" key="4">
    <source>
        <dbReference type="ARBA" id="ARBA00023204"/>
    </source>
</evidence>
<sequence>MKKETRRLIGEKKNILYYLNNKVNAVHTRCGPLCKICMLEDFLPKDWYMLLDTECLSSIKEKLHTNEIIYPKIENIFRFASYFKLEHTKVVILGQDPYHGPNQATGLAFSVPEECTLPPSLRNIFKEVKTCYPKSKVPRNGSLERWAQQGVLLLNDTLTVVKGRPNSHAHIGWNVFTENIIRKINDCCNGVVFMLWGAHAQKKSNLIDPIKHCVLIAPHPSPFSAARGFFGCGHFSKANEYLIRSNKTPIEW</sequence>
<accession>A0ABQ7I1X1</accession>
<name>A0ABQ7I1X1_9MICR</name>
<keyword evidence="4 5" id="KW-0234">DNA repair</keyword>
<keyword evidence="5" id="KW-0496">Mitochondrion</keyword>
<reference evidence="9 10" key="1">
    <citation type="submission" date="2019-01" db="EMBL/GenBank/DDBJ databases">
        <title>Genomes sequencing and comparative genomics of infectious freshwater microsporidia, Cucumispora dikerogammari and Thelohania contejeani.</title>
        <authorList>
            <person name="Cormier A."/>
            <person name="Giraud I."/>
            <person name="Wattier R."/>
            <person name="Teixeira M."/>
            <person name="Grandjean F."/>
            <person name="Rigaud T."/>
            <person name="Cordaux R."/>
        </authorList>
    </citation>
    <scope>NUCLEOTIDE SEQUENCE [LARGE SCALE GENOMIC DNA]</scope>
    <source>
        <strain evidence="9">T1</strain>
        <tissue evidence="9">Spores</tissue>
    </source>
</reference>
<dbReference type="SUPFAM" id="SSF52141">
    <property type="entry name" value="Uracil-DNA glycosylase-like"/>
    <property type="match status" value="1"/>
</dbReference>
<feature type="domain" description="Uracil-DNA glycosylase-like" evidence="8">
    <location>
        <begin position="81"/>
        <end position="242"/>
    </location>
</feature>
<dbReference type="EMBL" id="SBIQ01000016">
    <property type="protein sequence ID" value="KAF7684383.1"/>
    <property type="molecule type" value="Genomic_DNA"/>
</dbReference>
<dbReference type="EC" id="3.2.2.27" evidence="5 7"/>
<dbReference type="NCBIfam" id="NF003592">
    <property type="entry name" value="PRK05254.1-5"/>
    <property type="match status" value="1"/>
</dbReference>
<feature type="active site" description="Proton acceptor" evidence="5 6">
    <location>
        <position position="96"/>
    </location>
</feature>
<dbReference type="SMART" id="SM00986">
    <property type="entry name" value="UDG"/>
    <property type="match status" value="1"/>
</dbReference>
<keyword evidence="2 5" id="KW-0227">DNA damage</keyword>
<dbReference type="PANTHER" id="PTHR11264:SF0">
    <property type="entry name" value="URACIL-DNA GLYCOSYLASE"/>
    <property type="match status" value="1"/>
</dbReference>
<keyword evidence="10" id="KW-1185">Reference proteome</keyword>
<dbReference type="Gene3D" id="3.40.470.10">
    <property type="entry name" value="Uracil-DNA glycosylase-like domain"/>
    <property type="match status" value="1"/>
</dbReference>
<evidence type="ECO:0000256" key="6">
    <source>
        <dbReference type="PROSITE-ProRule" id="PRU10072"/>
    </source>
</evidence>
<dbReference type="NCBIfam" id="NF003591">
    <property type="entry name" value="PRK05254.1-4"/>
    <property type="match status" value="1"/>
</dbReference>
<comment type="catalytic activity">
    <reaction evidence="5 7">
        <text>Hydrolyzes single-stranded DNA or mismatched double-stranded DNA and polynucleotides, releasing free uracil.</text>
        <dbReference type="EC" id="3.2.2.27"/>
    </reaction>
</comment>
<evidence type="ECO:0000256" key="1">
    <source>
        <dbReference type="ARBA" id="ARBA00008184"/>
    </source>
</evidence>
<evidence type="ECO:0000256" key="3">
    <source>
        <dbReference type="ARBA" id="ARBA00022801"/>
    </source>
</evidence>
<evidence type="ECO:0000256" key="7">
    <source>
        <dbReference type="RuleBase" id="RU003780"/>
    </source>
</evidence>
<comment type="similarity">
    <text evidence="1 5 7">Belongs to the uracil-DNA glycosylase (UDG) superfamily. UNG family.</text>
</comment>
<protein>
    <recommendedName>
        <fullName evidence="5 7">Uracil-DNA glycosylase</fullName>
        <shortName evidence="5">UDG</shortName>
        <ecNumber evidence="5 7">3.2.2.27</ecNumber>
    </recommendedName>
</protein>
<dbReference type="NCBIfam" id="NF003589">
    <property type="entry name" value="PRK05254.1-2"/>
    <property type="match status" value="1"/>
</dbReference>
<dbReference type="PANTHER" id="PTHR11264">
    <property type="entry name" value="URACIL-DNA GLYCOSYLASE"/>
    <property type="match status" value="1"/>
</dbReference>
<evidence type="ECO:0000256" key="5">
    <source>
        <dbReference type="HAMAP-Rule" id="MF_03166"/>
    </source>
</evidence>
<keyword evidence="3 5" id="KW-0378">Hydrolase</keyword>
<comment type="caution">
    <text evidence="9">The sequence shown here is derived from an EMBL/GenBank/DDBJ whole genome shotgun (WGS) entry which is preliminary data.</text>
</comment>
<dbReference type="SMART" id="SM00987">
    <property type="entry name" value="UreE_C"/>
    <property type="match status" value="1"/>
</dbReference>
<dbReference type="HAMAP" id="MF_00148">
    <property type="entry name" value="UDG"/>
    <property type="match status" value="1"/>
</dbReference>
<dbReference type="InterPro" id="IPR002043">
    <property type="entry name" value="UDG_fam1"/>
</dbReference>
<dbReference type="Pfam" id="PF03167">
    <property type="entry name" value="UDG"/>
    <property type="match status" value="1"/>
</dbReference>
<dbReference type="InterPro" id="IPR005122">
    <property type="entry name" value="Uracil-DNA_glycosylase-like"/>
</dbReference>
<comment type="function">
    <text evidence="5 7">Excises uracil residues from the DNA which can arise as a result of misincorporation of dUMP residues by DNA polymerase or due to deamination of cytosine.</text>
</comment>
<dbReference type="Proteomes" id="UP001516464">
    <property type="component" value="Unassembled WGS sequence"/>
</dbReference>
<organism evidence="9 10">
    <name type="scientific">Astathelohania contejeani</name>
    <dbReference type="NCBI Taxonomy" id="164912"/>
    <lineage>
        <taxon>Eukaryota</taxon>
        <taxon>Fungi</taxon>
        <taxon>Fungi incertae sedis</taxon>
        <taxon>Microsporidia</taxon>
        <taxon>Astathelohaniidae</taxon>
        <taxon>Astathelohania</taxon>
    </lineage>
</organism>
<dbReference type="InterPro" id="IPR018085">
    <property type="entry name" value="Ura-DNA_Glyclase_AS"/>
</dbReference>
<dbReference type="InterPro" id="IPR036895">
    <property type="entry name" value="Uracil-DNA_glycosylase-like_sf"/>
</dbReference>
<evidence type="ECO:0000313" key="9">
    <source>
        <dbReference type="EMBL" id="KAF7684383.1"/>
    </source>
</evidence>